<dbReference type="RefSeq" id="WP_204720526.1">
    <property type="nucleotide sequence ID" value="NZ_JACSNR010000005.1"/>
</dbReference>
<comment type="caution">
    <text evidence="8">The sequence shown here is derived from an EMBL/GenBank/DDBJ whole genome shotgun (WGS) entry which is preliminary data.</text>
</comment>
<proteinExistence type="predicted"/>
<feature type="transmembrane region" description="Helical" evidence="7">
    <location>
        <begin position="256"/>
        <end position="274"/>
    </location>
</feature>
<dbReference type="PANTHER" id="PTHR42865">
    <property type="entry name" value="PROTON/GLUTAMATE-ASPARTATE SYMPORTER"/>
    <property type="match status" value="1"/>
</dbReference>
<feature type="transmembrane region" description="Helical" evidence="7">
    <location>
        <begin position="351"/>
        <end position="371"/>
    </location>
</feature>
<dbReference type="Pfam" id="PF00375">
    <property type="entry name" value="SDF"/>
    <property type="match status" value="1"/>
</dbReference>
<feature type="transmembrane region" description="Helical" evidence="7">
    <location>
        <begin position="325"/>
        <end position="344"/>
    </location>
</feature>
<dbReference type="Gene3D" id="1.10.3860.10">
    <property type="entry name" value="Sodium:dicarboxylate symporter"/>
    <property type="match status" value="1"/>
</dbReference>
<comment type="subcellular location">
    <subcellularLocation>
        <location evidence="1">Cell membrane</location>
        <topology evidence="1">Multi-pass membrane protein</topology>
    </subcellularLocation>
</comment>
<evidence type="ECO:0000256" key="7">
    <source>
        <dbReference type="SAM" id="Phobius"/>
    </source>
</evidence>
<evidence type="ECO:0000256" key="4">
    <source>
        <dbReference type="ARBA" id="ARBA00022692"/>
    </source>
</evidence>
<feature type="transmembrane region" description="Helical" evidence="7">
    <location>
        <begin position="300"/>
        <end position="319"/>
    </location>
</feature>
<dbReference type="PRINTS" id="PR00173">
    <property type="entry name" value="EDTRNSPORT"/>
</dbReference>
<keyword evidence="4 7" id="KW-0812">Transmembrane</keyword>
<reference evidence="8 9" key="1">
    <citation type="journal article" date="2021" name="Sci. Rep.">
        <title>The distribution of antibiotic resistance genes in chicken gut microbiota commensals.</title>
        <authorList>
            <person name="Juricova H."/>
            <person name="Matiasovicova J."/>
            <person name="Kubasova T."/>
            <person name="Cejkova D."/>
            <person name="Rychlik I."/>
        </authorList>
    </citation>
    <scope>NUCLEOTIDE SEQUENCE [LARGE SCALE GENOMIC DNA]</scope>
    <source>
        <strain evidence="8 9">An564</strain>
    </source>
</reference>
<keyword evidence="6 7" id="KW-0472">Membrane</keyword>
<evidence type="ECO:0000256" key="6">
    <source>
        <dbReference type="ARBA" id="ARBA00023136"/>
    </source>
</evidence>
<feature type="transmembrane region" description="Helical" evidence="7">
    <location>
        <begin position="216"/>
        <end position="236"/>
    </location>
</feature>
<evidence type="ECO:0000256" key="1">
    <source>
        <dbReference type="ARBA" id="ARBA00004651"/>
    </source>
</evidence>
<dbReference type="SUPFAM" id="SSF118215">
    <property type="entry name" value="Proton glutamate symport protein"/>
    <property type="match status" value="1"/>
</dbReference>
<keyword evidence="9" id="KW-1185">Reference proteome</keyword>
<feature type="transmembrane region" description="Helical" evidence="7">
    <location>
        <begin position="143"/>
        <end position="161"/>
    </location>
</feature>
<feature type="transmembrane region" description="Helical" evidence="7">
    <location>
        <begin position="181"/>
        <end position="204"/>
    </location>
</feature>
<dbReference type="InterPro" id="IPR001991">
    <property type="entry name" value="Na-dicarboxylate_symporter"/>
</dbReference>
<dbReference type="EMBL" id="JACSNR010000005">
    <property type="protein sequence ID" value="MBM6923230.1"/>
    <property type="molecule type" value="Genomic_DNA"/>
</dbReference>
<dbReference type="PANTHER" id="PTHR42865:SF7">
    <property type="entry name" value="PROTON_GLUTAMATE-ASPARTATE SYMPORTER"/>
    <property type="match status" value="1"/>
</dbReference>
<name>A0ABS2GL60_9FIRM</name>
<dbReference type="Proteomes" id="UP000724149">
    <property type="component" value="Unassembled WGS sequence"/>
</dbReference>
<evidence type="ECO:0000256" key="2">
    <source>
        <dbReference type="ARBA" id="ARBA00022448"/>
    </source>
</evidence>
<evidence type="ECO:0000256" key="3">
    <source>
        <dbReference type="ARBA" id="ARBA00022475"/>
    </source>
</evidence>
<evidence type="ECO:0000313" key="8">
    <source>
        <dbReference type="EMBL" id="MBM6923230.1"/>
    </source>
</evidence>
<organism evidence="8 9">
    <name type="scientific">Hydrogenoanaerobacterium saccharovorans</name>
    <dbReference type="NCBI Taxonomy" id="474960"/>
    <lineage>
        <taxon>Bacteria</taxon>
        <taxon>Bacillati</taxon>
        <taxon>Bacillota</taxon>
        <taxon>Clostridia</taxon>
        <taxon>Eubacteriales</taxon>
        <taxon>Oscillospiraceae</taxon>
        <taxon>Hydrogenoanaerobacterium</taxon>
    </lineage>
</organism>
<keyword evidence="3" id="KW-1003">Cell membrane</keyword>
<sequence>MKKIWDSYRSSFILLGCMILGGIIGAFWGPGASVLAPWANIFLNLLYCCVVPMIFISLVYAIASMDNMRKLGKVLAVLLVLFLITGVVCSAYMVGFTALFDPAKNTDMTQFAQESVDLSGTSLDILAMFTVSDFSLLWSRTNLMALVVYAILTGIAVVMAGEKAKPVIALLEGLNEVMVKLVGIVMKLAPLGLGFYFAILIGTNGRDIVGPLSRSFLTYVVAILIYYFVGHSIMAYLGGGRKAVGLYWKNNVTPSLTALGTCSTAATLPYNMIAGKKMGLPKDMSDLCVLMGANLHKDGASILQVLQATFVCALCGIDVFTPKNIVLLIVAAIVGSTIMGAIPGGGYVGQLVIASIFGLPNWTIPIMALIVTLGDPFATLVNVTGDTALGMIAARIVNGRGWLERSLEEYAQDEETVSAAQ</sequence>
<evidence type="ECO:0000313" key="9">
    <source>
        <dbReference type="Proteomes" id="UP000724149"/>
    </source>
</evidence>
<feature type="transmembrane region" description="Helical" evidence="7">
    <location>
        <begin position="75"/>
        <end position="100"/>
    </location>
</feature>
<feature type="transmembrane region" description="Helical" evidence="7">
    <location>
        <begin position="41"/>
        <end position="63"/>
    </location>
</feature>
<evidence type="ECO:0000256" key="5">
    <source>
        <dbReference type="ARBA" id="ARBA00022989"/>
    </source>
</evidence>
<gene>
    <name evidence="8" type="ORF">H9X81_05935</name>
</gene>
<keyword evidence="5 7" id="KW-1133">Transmembrane helix</keyword>
<feature type="transmembrane region" description="Helical" evidence="7">
    <location>
        <begin position="12"/>
        <end position="29"/>
    </location>
</feature>
<protein>
    <submittedName>
        <fullName evidence="8">Dicarboxylate/amino acid:cation symporter</fullName>
    </submittedName>
</protein>
<dbReference type="InterPro" id="IPR036458">
    <property type="entry name" value="Na:dicarbo_symporter_sf"/>
</dbReference>
<accession>A0ABS2GL60</accession>
<keyword evidence="2" id="KW-0813">Transport</keyword>